<comment type="caution">
    <text evidence="2">The sequence shown here is derived from an EMBL/GenBank/DDBJ whole genome shotgun (WGS) entry which is preliminary data.</text>
</comment>
<reference evidence="2 3" key="1">
    <citation type="journal article" date="2023" name="G3 (Bethesda)">
        <title>A chromosome-level genome assembly of Zasmidium syzygii isolated from banana leaves.</title>
        <authorList>
            <person name="van Westerhoven A.C."/>
            <person name="Mehrabi R."/>
            <person name="Talebi R."/>
            <person name="Steentjes M.B.F."/>
            <person name="Corcolon B."/>
            <person name="Chong P.A."/>
            <person name="Kema G.H.J."/>
            <person name="Seidl M.F."/>
        </authorList>
    </citation>
    <scope>NUCLEOTIDE SEQUENCE [LARGE SCALE GENOMIC DNA]</scope>
    <source>
        <strain evidence="2 3">P124</strain>
    </source>
</reference>
<name>A0ABR0E5X4_ZASCE</name>
<gene>
    <name evidence="2" type="ORF">PRZ48_012611</name>
</gene>
<evidence type="ECO:0008006" key="4">
    <source>
        <dbReference type="Google" id="ProtNLM"/>
    </source>
</evidence>
<sequence>MVSFRSLSSLTKAALLTSFFYASTVADDSNIKIMYLFKDPALSNNTAIKTSGFNTAVVFALNIQDNGDIVYPLSALGGGSPDVTLVSNGEYVGGFKYADLIKGYKTGDTQITRTEATVGPATLIQSMINANGTSPSTLLYKSLATLKEAWNLDAINNDDESLYDVPSTVSFAKMLGQIGYKYTGAPYTNISFWQSVVSQVNGNVSGLLDRMYLQCYDGGAGNDPGEWQTDINMKVVPLLWVVNDAKPEYGMTPAQCQAKFQGWYADEGVAGGGYWNDYDIEKQNSSYTAYGDALDAVFG</sequence>
<evidence type="ECO:0000313" key="2">
    <source>
        <dbReference type="EMBL" id="KAK4496631.1"/>
    </source>
</evidence>
<dbReference type="EMBL" id="JAXOVC010000010">
    <property type="protein sequence ID" value="KAK4496631.1"/>
    <property type="molecule type" value="Genomic_DNA"/>
</dbReference>
<proteinExistence type="predicted"/>
<feature type="signal peptide" evidence="1">
    <location>
        <begin position="1"/>
        <end position="26"/>
    </location>
</feature>
<protein>
    <recommendedName>
        <fullName evidence="4">Coagulation factor 5/8 type domain-containing protein</fullName>
    </recommendedName>
</protein>
<evidence type="ECO:0000256" key="1">
    <source>
        <dbReference type="SAM" id="SignalP"/>
    </source>
</evidence>
<evidence type="ECO:0000313" key="3">
    <source>
        <dbReference type="Proteomes" id="UP001305779"/>
    </source>
</evidence>
<keyword evidence="3" id="KW-1185">Reference proteome</keyword>
<feature type="chain" id="PRO_5045553087" description="Coagulation factor 5/8 type domain-containing protein" evidence="1">
    <location>
        <begin position="27"/>
        <end position="299"/>
    </location>
</feature>
<organism evidence="2 3">
    <name type="scientific">Zasmidium cellare</name>
    <name type="common">Wine cellar mold</name>
    <name type="synonym">Racodium cellare</name>
    <dbReference type="NCBI Taxonomy" id="395010"/>
    <lineage>
        <taxon>Eukaryota</taxon>
        <taxon>Fungi</taxon>
        <taxon>Dikarya</taxon>
        <taxon>Ascomycota</taxon>
        <taxon>Pezizomycotina</taxon>
        <taxon>Dothideomycetes</taxon>
        <taxon>Dothideomycetidae</taxon>
        <taxon>Mycosphaerellales</taxon>
        <taxon>Mycosphaerellaceae</taxon>
        <taxon>Zasmidium</taxon>
    </lineage>
</organism>
<keyword evidence="1" id="KW-0732">Signal</keyword>
<accession>A0ABR0E5X4</accession>
<dbReference type="Proteomes" id="UP001305779">
    <property type="component" value="Unassembled WGS sequence"/>
</dbReference>